<evidence type="ECO:0000256" key="1">
    <source>
        <dbReference type="ARBA" id="ARBA00004196"/>
    </source>
</evidence>
<comment type="subcellular location">
    <subcellularLocation>
        <location evidence="1">Cell envelope</location>
    </subcellularLocation>
</comment>
<keyword evidence="4" id="KW-1185">Reference proteome</keyword>
<dbReference type="Gene3D" id="1.50.10.100">
    <property type="entry name" value="Chondroitin AC/alginate lyase"/>
    <property type="match status" value="1"/>
</dbReference>
<dbReference type="InterPro" id="IPR008929">
    <property type="entry name" value="Chondroitin_lyas"/>
</dbReference>
<dbReference type="Proteomes" id="UP000314011">
    <property type="component" value="Unassembled WGS sequence"/>
</dbReference>
<evidence type="ECO:0000313" key="3">
    <source>
        <dbReference type="EMBL" id="TNY33726.1"/>
    </source>
</evidence>
<dbReference type="GO" id="GO:0030313">
    <property type="term" value="C:cell envelope"/>
    <property type="evidence" value="ECO:0007669"/>
    <property type="project" value="UniProtKB-SubCell"/>
</dbReference>
<dbReference type="Gene3D" id="2.70.98.70">
    <property type="match status" value="1"/>
</dbReference>
<organism evidence="3 4">
    <name type="scientific">Pelagovum pacificum</name>
    <dbReference type="NCBI Taxonomy" id="2588711"/>
    <lineage>
        <taxon>Bacteria</taxon>
        <taxon>Pseudomonadati</taxon>
        <taxon>Pseudomonadota</taxon>
        <taxon>Alphaproteobacteria</taxon>
        <taxon>Rhodobacterales</taxon>
        <taxon>Paracoccaceae</taxon>
        <taxon>Pelagovum</taxon>
    </lineage>
</organism>
<name>A0A5C5GJU2_9RHOB</name>
<dbReference type="OrthoDB" id="9787373at2"/>
<accession>A0A5C5GJU2</accession>
<reference evidence="3 4" key="1">
    <citation type="submission" date="2019-06" db="EMBL/GenBank/DDBJ databases">
        <title>Genome of new Rhodobacteraceae sp. SM1903.</title>
        <authorList>
            <person name="Ren X."/>
        </authorList>
    </citation>
    <scope>NUCLEOTIDE SEQUENCE [LARGE SCALE GENOMIC DNA]</scope>
    <source>
        <strain evidence="3 4">SM1903</strain>
    </source>
</reference>
<proteinExistence type="predicted"/>
<feature type="domain" description="Heparinase II/III-like C-terminal" evidence="2">
    <location>
        <begin position="284"/>
        <end position="546"/>
    </location>
</feature>
<dbReference type="AlphaFoldDB" id="A0A5C5GJU2"/>
<evidence type="ECO:0000259" key="2">
    <source>
        <dbReference type="Pfam" id="PF07940"/>
    </source>
</evidence>
<comment type="caution">
    <text evidence="3">The sequence shown here is derived from an EMBL/GenBank/DDBJ whole genome shotgun (WGS) entry which is preliminary data.</text>
</comment>
<sequence length="575" mass="62381">MNAIHARLAARGGAVAAFVSQPEPRSIGHYAKGRQLCAGNIRFAGQLIELNGEDLWRIEPPDSAFAEEMHGFGWLDDLAAVGDGKARAVAGRWVWDWIDRYGSGSGPGWAPEIAGRRLIRWINHALFLLRGKSKDQSALFFRSLGMQARFLARRWPAARDGLPRFEALAGTIYAGLALDGQQSLAEPAVMALARDCERGIAADGGIVTRDPEEAVEVLTLLNWTVEALESADREVPTEITAAIARMTPALRALRHADGGLARFHGGARGVEGRLDQALAASRVRTRPDPEALHMGYARMTAGRTSLVLDAAPPPKGPASYNAHASTLAFELTSGRRQLIVNCGSGAQFGAEWRRAGRATPSHSTLGIDGFSSSRLGMPTLLNGLRQELLEDTPSEVLFEFSQLPDGNRLEAAHNGYQATHGLTHARIIDLAYNGRGIAGQDLLTTLSDGDERRFDRAVDATGGEGVPYSVRFHLHPDVDAEIDLGGSAVSLALKSGEIWIFRHDNVATLSLEPSVYLEKNRLRPRSTRQVVLSGRAMSYATRVRWSLAKAQDTPNAVRDVFETDFFAGSDEQETT</sequence>
<dbReference type="GO" id="GO:0016829">
    <property type="term" value="F:lyase activity"/>
    <property type="evidence" value="ECO:0007669"/>
    <property type="project" value="InterPro"/>
</dbReference>
<dbReference type="EMBL" id="VFFF01000001">
    <property type="protein sequence ID" value="TNY33726.1"/>
    <property type="molecule type" value="Genomic_DNA"/>
</dbReference>
<evidence type="ECO:0000313" key="4">
    <source>
        <dbReference type="Proteomes" id="UP000314011"/>
    </source>
</evidence>
<gene>
    <name evidence="3" type="ORF">FHY64_10810</name>
</gene>
<dbReference type="Pfam" id="PF07940">
    <property type="entry name" value="Hepar_II_III_C"/>
    <property type="match status" value="1"/>
</dbReference>
<dbReference type="InterPro" id="IPR012480">
    <property type="entry name" value="Hepar_II_III_C"/>
</dbReference>
<protein>
    <submittedName>
        <fullName evidence="3">Heparinase</fullName>
    </submittedName>
</protein>
<dbReference type="RefSeq" id="WP_140194412.1">
    <property type="nucleotide sequence ID" value="NZ_CP065915.1"/>
</dbReference>